<evidence type="ECO:0000313" key="1">
    <source>
        <dbReference type="EMBL" id="OQV23102.1"/>
    </source>
</evidence>
<reference evidence="2" key="1">
    <citation type="submission" date="2017-01" db="EMBL/GenBank/DDBJ databases">
        <title>Comparative genomics of anhydrobiosis in the tardigrade Hypsibius dujardini.</title>
        <authorList>
            <person name="Yoshida Y."/>
            <person name="Koutsovoulos G."/>
            <person name="Laetsch D."/>
            <person name="Stevens L."/>
            <person name="Kumar S."/>
            <person name="Horikawa D."/>
            <person name="Ishino K."/>
            <person name="Komine S."/>
            <person name="Tomita M."/>
            <person name="Blaxter M."/>
            <person name="Arakawa K."/>
        </authorList>
    </citation>
    <scope>NUCLEOTIDE SEQUENCE [LARGE SCALE GENOMIC DNA]</scope>
    <source>
        <strain evidence="2">Z151</strain>
    </source>
</reference>
<protein>
    <submittedName>
        <fullName evidence="1">Uncharacterized protein</fullName>
    </submittedName>
</protein>
<name>A0A1W0X713_HYPEX</name>
<dbReference type="AlphaFoldDB" id="A0A1W0X713"/>
<accession>A0A1W0X713</accession>
<proteinExistence type="predicted"/>
<dbReference type="EMBL" id="MTYJ01000014">
    <property type="protein sequence ID" value="OQV23102.1"/>
    <property type="molecule type" value="Genomic_DNA"/>
</dbReference>
<keyword evidence="2" id="KW-1185">Reference proteome</keyword>
<organism evidence="1 2">
    <name type="scientific">Hypsibius exemplaris</name>
    <name type="common">Freshwater tardigrade</name>
    <dbReference type="NCBI Taxonomy" id="2072580"/>
    <lineage>
        <taxon>Eukaryota</taxon>
        <taxon>Metazoa</taxon>
        <taxon>Ecdysozoa</taxon>
        <taxon>Tardigrada</taxon>
        <taxon>Eutardigrada</taxon>
        <taxon>Parachela</taxon>
        <taxon>Hypsibioidea</taxon>
        <taxon>Hypsibiidae</taxon>
        <taxon>Hypsibius</taxon>
    </lineage>
</organism>
<sequence>MARRVGVSASSIRRLVDGPLEKKKLKKLQVHYLTERAILQRGLRALPFYDSIRDSTYVWVVTMDEAMLPLDYRNS</sequence>
<comment type="caution">
    <text evidence="1">The sequence shown here is derived from an EMBL/GenBank/DDBJ whole genome shotgun (WGS) entry which is preliminary data.</text>
</comment>
<gene>
    <name evidence="1" type="ORF">BV898_03147</name>
</gene>
<dbReference type="Proteomes" id="UP000192578">
    <property type="component" value="Unassembled WGS sequence"/>
</dbReference>
<evidence type="ECO:0000313" key="2">
    <source>
        <dbReference type="Proteomes" id="UP000192578"/>
    </source>
</evidence>